<sequence>MKHITSDSQWTLRSGIQQCDAPTAIPIEYAPDWMRGIDSLADDMAEMPDEFSAAQHPAAADEWRRIQVVWKHASRHKKNAVYVQELEEQDVFDDAPKNVTITIKNRNVFGPQVRDSIREAFKLHEDDGELQQLTLHAEQEQDKSYPAQDPSLSFTCLFRQRDSNEMPWEYGGPPAVLLNYLEAKEGGVVSEMRQIFQMTVPLLETRLEPLDLFANDKKRMFKFYDGHDVSTPQGRRDWQLRVLRITRRHWQSTVC</sequence>
<evidence type="ECO:0000313" key="2">
    <source>
        <dbReference type="Proteomes" id="UP000800035"/>
    </source>
</evidence>
<dbReference type="AlphaFoldDB" id="A0A6A5TLY5"/>
<proteinExistence type="predicted"/>
<dbReference type="EMBL" id="ML977005">
    <property type="protein sequence ID" value="KAF1953204.1"/>
    <property type="molecule type" value="Genomic_DNA"/>
</dbReference>
<organism evidence="1 2">
    <name type="scientific">Byssothecium circinans</name>
    <dbReference type="NCBI Taxonomy" id="147558"/>
    <lineage>
        <taxon>Eukaryota</taxon>
        <taxon>Fungi</taxon>
        <taxon>Dikarya</taxon>
        <taxon>Ascomycota</taxon>
        <taxon>Pezizomycotina</taxon>
        <taxon>Dothideomycetes</taxon>
        <taxon>Pleosporomycetidae</taxon>
        <taxon>Pleosporales</taxon>
        <taxon>Massarineae</taxon>
        <taxon>Massarinaceae</taxon>
        <taxon>Byssothecium</taxon>
    </lineage>
</organism>
<reference evidence="1" key="1">
    <citation type="journal article" date="2020" name="Stud. Mycol.">
        <title>101 Dothideomycetes genomes: a test case for predicting lifestyles and emergence of pathogens.</title>
        <authorList>
            <person name="Haridas S."/>
            <person name="Albert R."/>
            <person name="Binder M."/>
            <person name="Bloem J."/>
            <person name="Labutti K."/>
            <person name="Salamov A."/>
            <person name="Andreopoulos B."/>
            <person name="Baker S."/>
            <person name="Barry K."/>
            <person name="Bills G."/>
            <person name="Bluhm B."/>
            <person name="Cannon C."/>
            <person name="Castanera R."/>
            <person name="Culley D."/>
            <person name="Daum C."/>
            <person name="Ezra D."/>
            <person name="Gonzalez J."/>
            <person name="Henrissat B."/>
            <person name="Kuo A."/>
            <person name="Liang C."/>
            <person name="Lipzen A."/>
            <person name="Lutzoni F."/>
            <person name="Magnuson J."/>
            <person name="Mondo S."/>
            <person name="Nolan M."/>
            <person name="Ohm R."/>
            <person name="Pangilinan J."/>
            <person name="Park H.-J."/>
            <person name="Ramirez L."/>
            <person name="Alfaro M."/>
            <person name="Sun H."/>
            <person name="Tritt A."/>
            <person name="Yoshinaga Y."/>
            <person name="Zwiers L.-H."/>
            <person name="Turgeon B."/>
            <person name="Goodwin S."/>
            <person name="Spatafora J."/>
            <person name="Crous P."/>
            <person name="Grigoriev I."/>
        </authorList>
    </citation>
    <scope>NUCLEOTIDE SEQUENCE</scope>
    <source>
        <strain evidence="1">CBS 675.92</strain>
    </source>
</reference>
<gene>
    <name evidence="1" type="ORF">CC80DRAFT_551590</name>
</gene>
<protein>
    <submittedName>
        <fullName evidence="1">Uncharacterized protein</fullName>
    </submittedName>
</protein>
<dbReference type="OrthoDB" id="3795607at2759"/>
<dbReference type="Proteomes" id="UP000800035">
    <property type="component" value="Unassembled WGS sequence"/>
</dbReference>
<accession>A0A6A5TLY5</accession>
<keyword evidence="2" id="KW-1185">Reference proteome</keyword>
<evidence type="ECO:0000313" key="1">
    <source>
        <dbReference type="EMBL" id="KAF1953204.1"/>
    </source>
</evidence>
<name>A0A6A5TLY5_9PLEO</name>